<dbReference type="Gene3D" id="3.40.50.360">
    <property type="match status" value="1"/>
</dbReference>
<name>A0ABY0ETX1_9BACT</name>
<protein>
    <recommendedName>
        <fullName evidence="5">Rubredoxin</fullName>
    </recommendedName>
</protein>
<evidence type="ECO:0000256" key="4">
    <source>
        <dbReference type="ARBA" id="ARBA00023004"/>
    </source>
</evidence>
<dbReference type="EMBL" id="PDKD01000067">
    <property type="protein sequence ID" value="RXJ88421.1"/>
    <property type="molecule type" value="Genomic_DNA"/>
</dbReference>
<dbReference type="PROSITE" id="PS50903">
    <property type="entry name" value="RUBREDOXIN_LIKE"/>
    <property type="match status" value="1"/>
</dbReference>
<dbReference type="CDD" id="cd00730">
    <property type="entry name" value="rubredoxin"/>
    <property type="match status" value="1"/>
</dbReference>
<evidence type="ECO:0000256" key="1">
    <source>
        <dbReference type="ARBA" id="ARBA00022448"/>
    </source>
</evidence>
<dbReference type="PRINTS" id="PR00163">
    <property type="entry name" value="RUBREDOXIN"/>
</dbReference>
<dbReference type="Proteomes" id="UP000289132">
    <property type="component" value="Unassembled WGS sequence"/>
</dbReference>
<dbReference type="PANTHER" id="PTHR43717:SF1">
    <property type="entry name" value="ANAEROBIC NITRIC OXIDE REDUCTASE FLAVORUBREDOXIN"/>
    <property type="match status" value="1"/>
</dbReference>
<evidence type="ECO:0000256" key="5">
    <source>
        <dbReference type="RuleBase" id="RU003820"/>
    </source>
</evidence>
<evidence type="ECO:0000313" key="7">
    <source>
        <dbReference type="EMBL" id="RXJ88421.1"/>
    </source>
</evidence>
<dbReference type="SUPFAM" id="SSF57802">
    <property type="entry name" value="Rubredoxin-like"/>
    <property type="match status" value="1"/>
</dbReference>
<accession>A0ABY0ETX1</accession>
<organism evidence="7 8">
    <name type="scientific">Aliarcobacter trophiarum LMG 25534</name>
    <dbReference type="NCBI Taxonomy" id="1032241"/>
    <lineage>
        <taxon>Bacteria</taxon>
        <taxon>Pseudomonadati</taxon>
        <taxon>Campylobacterota</taxon>
        <taxon>Epsilonproteobacteria</taxon>
        <taxon>Campylobacterales</taxon>
        <taxon>Arcobacteraceae</taxon>
        <taxon>Aliarcobacter</taxon>
    </lineage>
</organism>
<reference evidence="7 8" key="1">
    <citation type="submission" date="2017-10" db="EMBL/GenBank/DDBJ databases">
        <title>Genomics of the genus Arcobacter.</title>
        <authorList>
            <person name="Perez-Cataluna A."/>
            <person name="Figueras M.J."/>
        </authorList>
    </citation>
    <scope>NUCLEOTIDE SEQUENCE [LARGE SCALE GENOMIC DNA]</scope>
    <source>
        <strain evidence="7 8">LMG 25534</strain>
    </source>
</reference>
<comment type="cofactor">
    <cofactor evidence="5">
        <name>Fe(3+)</name>
        <dbReference type="ChEBI" id="CHEBI:29034"/>
    </cofactor>
</comment>
<proteinExistence type="inferred from homology"/>
<dbReference type="PANTHER" id="PTHR43717">
    <property type="entry name" value="ANAEROBIC NITRIC OXIDE REDUCTASE FLAVORUBREDOXIN"/>
    <property type="match status" value="1"/>
</dbReference>
<evidence type="ECO:0000256" key="3">
    <source>
        <dbReference type="ARBA" id="ARBA00022982"/>
    </source>
</evidence>
<feature type="domain" description="Rubredoxin-like" evidence="6">
    <location>
        <begin position="124"/>
        <end position="175"/>
    </location>
</feature>
<evidence type="ECO:0000313" key="8">
    <source>
        <dbReference type="Proteomes" id="UP000289132"/>
    </source>
</evidence>
<keyword evidence="1" id="KW-0813">Transport</keyword>
<feature type="non-terminal residue" evidence="7">
    <location>
        <position position="1"/>
    </location>
</feature>
<keyword evidence="2 5" id="KW-0479">Metal-binding</keyword>
<dbReference type="SUPFAM" id="SSF52218">
    <property type="entry name" value="Flavoproteins"/>
    <property type="match status" value="1"/>
</dbReference>
<gene>
    <name evidence="7" type="ORF">CRU87_09955</name>
</gene>
<dbReference type="InterPro" id="IPR024935">
    <property type="entry name" value="Rubredoxin_dom"/>
</dbReference>
<evidence type="ECO:0000256" key="2">
    <source>
        <dbReference type="ARBA" id="ARBA00022723"/>
    </source>
</evidence>
<keyword evidence="3 5" id="KW-0249">Electron transport</keyword>
<dbReference type="InterPro" id="IPR024934">
    <property type="entry name" value="Rubredoxin-like_dom"/>
</dbReference>
<dbReference type="Gene3D" id="2.20.28.10">
    <property type="match status" value="1"/>
</dbReference>
<sequence>STMNNVMMPKVAGMLEEITGLRFRNKRASAFGSYGWTGGAVDRIQTRLMDAGFDISISLKAKWRPDGSALAECREHGRQLARQWALHPIEVPRPEKAAHQVPLTVDISPVEETTQSVVAGVDDEQAMLCTVCQWVYDPALGEPDQLVAAGTPWSLVPESFLCPGCGIGKEVFEPCAVEACV</sequence>
<comment type="caution">
    <text evidence="7">The sequence shown here is derived from an EMBL/GenBank/DDBJ whole genome shotgun (WGS) entry which is preliminary data.</text>
</comment>
<keyword evidence="4 5" id="KW-0408">Iron</keyword>
<evidence type="ECO:0000259" key="6">
    <source>
        <dbReference type="PROSITE" id="PS50903"/>
    </source>
</evidence>
<keyword evidence="8" id="KW-1185">Reference proteome</keyword>
<dbReference type="Pfam" id="PF00301">
    <property type="entry name" value="Rubredoxin"/>
    <property type="match status" value="1"/>
</dbReference>
<dbReference type="InterPro" id="IPR029039">
    <property type="entry name" value="Flavoprotein-like_sf"/>
</dbReference>
<comment type="similarity">
    <text evidence="5">Belongs to the rubredoxin family.</text>
</comment>